<gene>
    <name evidence="1" type="ORF">SAMN02910315_02110</name>
</gene>
<dbReference type="RefSeq" id="WP_149732598.1">
    <property type="nucleotide sequence ID" value="NZ_FMXB01000020.1"/>
</dbReference>
<protein>
    <submittedName>
        <fullName evidence="1">Uncharacterized protein</fullName>
    </submittedName>
</protein>
<sequence>MEMCLLKDFEKYLKNETNSSVMALANLCSKYDFNSNSIKNKLKNLDDSFIFNEINSKQDNSSKIINDYFSKFNVKNKNVLRFILHEVIDNMYDHSKFKNAYSLAKNNGGFVDFCLIDDGISIYKSFENNKIDFMDDCTSILMAINGKSTKQINGYVSRGYGLNNIVSLINDSNGSILIVSGCGLIYINNNNVFKKSIRNKCIEGTLIAFRLDLTYDFENFYDIIDGHQNFKED</sequence>
<dbReference type="SUPFAM" id="SSF55874">
    <property type="entry name" value="ATPase domain of HSP90 chaperone/DNA topoisomerase II/histidine kinase"/>
    <property type="match status" value="1"/>
</dbReference>
<dbReference type="Proteomes" id="UP000323439">
    <property type="component" value="Unassembled WGS sequence"/>
</dbReference>
<reference evidence="1 2" key="1">
    <citation type="submission" date="2016-10" db="EMBL/GenBank/DDBJ databases">
        <authorList>
            <person name="Varghese N."/>
            <person name="Submissions S."/>
        </authorList>
    </citation>
    <scope>NUCLEOTIDE SEQUENCE [LARGE SCALE GENOMIC DNA]</scope>
    <source>
        <strain evidence="1 2">DSM 16643</strain>
    </source>
</reference>
<evidence type="ECO:0000313" key="2">
    <source>
        <dbReference type="Proteomes" id="UP000323439"/>
    </source>
</evidence>
<organism evidence="1 2">
    <name type="scientific">Methanobrevibacter millerae</name>
    <dbReference type="NCBI Taxonomy" id="230361"/>
    <lineage>
        <taxon>Archaea</taxon>
        <taxon>Methanobacteriati</taxon>
        <taxon>Methanobacteriota</taxon>
        <taxon>Methanomada group</taxon>
        <taxon>Methanobacteria</taxon>
        <taxon>Methanobacteriales</taxon>
        <taxon>Methanobacteriaceae</taxon>
        <taxon>Methanobrevibacter</taxon>
    </lineage>
</organism>
<name>A0A1G5XB97_9EURY</name>
<dbReference type="EMBL" id="FMXB01000020">
    <property type="protein sequence ID" value="SDA67681.1"/>
    <property type="molecule type" value="Genomic_DNA"/>
</dbReference>
<dbReference type="AlphaFoldDB" id="A0A1G5XB97"/>
<evidence type="ECO:0000313" key="1">
    <source>
        <dbReference type="EMBL" id="SDA67681.1"/>
    </source>
</evidence>
<dbReference type="OrthoDB" id="351240at2157"/>
<keyword evidence="2" id="KW-1185">Reference proteome</keyword>
<accession>A0A1G5XB97</accession>
<proteinExistence type="predicted"/>
<dbReference type="InterPro" id="IPR036890">
    <property type="entry name" value="HATPase_C_sf"/>
</dbReference>